<dbReference type="PIRSF" id="PIRSF006078">
    <property type="entry name" value="GlxK"/>
    <property type="match status" value="1"/>
</dbReference>
<evidence type="ECO:0000313" key="5">
    <source>
        <dbReference type="EMBL" id="EEI16845.1"/>
    </source>
</evidence>
<dbReference type="InterPro" id="IPR018197">
    <property type="entry name" value="Glycerate_kinase_RE-like"/>
</dbReference>
<dbReference type="EMBL" id="ACHJ01000113">
    <property type="protein sequence ID" value="EEI16845.1"/>
    <property type="molecule type" value="Genomic_DNA"/>
</dbReference>
<dbReference type="AlphaFoldDB" id="C0XSC1"/>
<dbReference type="HOGENOM" id="CLU_028255_0_1_11"/>
<dbReference type="InterPro" id="IPR018193">
    <property type="entry name" value="Glyc_kinase_flavodox-like_fold"/>
</dbReference>
<dbReference type="GO" id="GO:0031388">
    <property type="term" value="P:organic acid phosphorylation"/>
    <property type="evidence" value="ECO:0007669"/>
    <property type="project" value="UniProtKB-UniRule"/>
</dbReference>
<dbReference type="RefSeq" id="WP_006840067.1">
    <property type="nucleotide sequence ID" value="NZ_GG667192.1"/>
</dbReference>
<reference evidence="5" key="1">
    <citation type="submission" date="2009-01" db="EMBL/GenBank/DDBJ databases">
        <authorList>
            <person name="Qin X."/>
            <person name="Bachman B."/>
            <person name="Battles P."/>
            <person name="Bell A."/>
            <person name="Bess C."/>
            <person name="Bickham C."/>
            <person name="Chaboub L."/>
            <person name="Chen D."/>
            <person name="Coyle M."/>
            <person name="Deiros D.R."/>
            <person name="Dinh H."/>
            <person name="Forbes L."/>
            <person name="Fowler G."/>
            <person name="Francisco L."/>
            <person name="Fu Q."/>
            <person name="Gubbala S."/>
            <person name="Hale W."/>
            <person name="Han Y."/>
            <person name="Hemphill L."/>
            <person name="Highlander S.K."/>
            <person name="Hirani K."/>
            <person name="Hogues M."/>
            <person name="Jackson L."/>
            <person name="Jakkamsetti A."/>
            <person name="Javaid M."/>
            <person name="Jiang H."/>
            <person name="Korchina V."/>
            <person name="Kovar C."/>
            <person name="Lara F."/>
            <person name="Lee S."/>
            <person name="Mata R."/>
            <person name="Mathew T."/>
            <person name="Moen C."/>
            <person name="Morales K."/>
            <person name="Munidasa M."/>
            <person name="Nazareth L."/>
            <person name="Ngo R."/>
            <person name="Nguyen L."/>
            <person name="Okwuonu G."/>
            <person name="Ongeri F."/>
            <person name="Patil S."/>
            <person name="Petrosino J."/>
            <person name="Pham C."/>
            <person name="Pham P."/>
            <person name="Pu L.-L."/>
            <person name="Puazo M."/>
            <person name="Raj R."/>
            <person name="Reid J."/>
            <person name="Rouhana J."/>
            <person name="Saada N."/>
            <person name="Shang Y."/>
            <person name="Simmons D."/>
            <person name="Thornton R."/>
            <person name="Warren J."/>
            <person name="Weissenberger G."/>
            <person name="Zhang J."/>
            <person name="Zhang L."/>
            <person name="Zhou C."/>
            <person name="Zhu D."/>
            <person name="Muzny D."/>
            <person name="Worley K."/>
            <person name="Gibbs R."/>
        </authorList>
    </citation>
    <scope>NUCLEOTIDE SEQUENCE [LARGE SCALE GENOMIC DNA]</scope>
    <source>
        <strain evidence="5">DSM 44291</strain>
    </source>
</reference>
<evidence type="ECO:0000256" key="4">
    <source>
        <dbReference type="PIRNR" id="PIRNR006078"/>
    </source>
</evidence>
<dbReference type="InterPro" id="IPR004381">
    <property type="entry name" value="Glycerate_kinase"/>
</dbReference>
<sequence>MTMYLPERVLIAPSGFKESLSAVDVAESIAAGIRRVLPGVRIDLYPVPDGGEGTVEILAKQPGCLTHTTKVTNPVGEPVTATWLEFPEQSVAVLEMASAAGLSLVPHDLRDPTATSTRGVGELIAEALDSGVDRIVVGCGDSGTSDGGAGALSALGTRILDNTGEEIGAGGAELARAAKICTDGLHPRLAEVDITLACNVHNVLTGPTGVAHIFGPQKGASPSQVDVLSDALNHWADLLNHTFTPKADLHLGAGSGASGGLGAGLMALGATARDRFDVLLGDLPGTADLDALIAEADLIVTAEGAIDFQTPRGKVPAEIARRAQVTGVPVLALAGSLGRGAPQVHDVGIGAIASIMNVPMAIEDAVRDGRELLIDAAERTLRLLMLGCAISGRREETVRRQYTRES</sequence>
<keyword evidence="3 4" id="KW-0418">Kinase</keyword>
<dbReference type="SUPFAM" id="SSF110738">
    <property type="entry name" value="Glycerate kinase I"/>
    <property type="match status" value="1"/>
</dbReference>
<dbReference type="NCBIfam" id="TIGR00045">
    <property type="entry name" value="glycerate kinase"/>
    <property type="match status" value="1"/>
</dbReference>
<dbReference type="Gene3D" id="3.90.1510.10">
    <property type="entry name" value="Glycerate kinase, domain 2"/>
    <property type="match status" value="1"/>
</dbReference>
<accession>C0XSC1</accession>
<organism evidence="5 6">
    <name type="scientific">Corynebacterium lipophiloflavum (strain ATCC 700352 / DSM 44291 / CCUG 37336 / JCM 10383 / DMMZ 1944)</name>
    <dbReference type="NCBI Taxonomy" id="525263"/>
    <lineage>
        <taxon>Bacteria</taxon>
        <taxon>Bacillati</taxon>
        <taxon>Actinomycetota</taxon>
        <taxon>Actinomycetes</taxon>
        <taxon>Mycobacteriales</taxon>
        <taxon>Corynebacteriaceae</taxon>
        <taxon>Corynebacterium</taxon>
    </lineage>
</organism>
<evidence type="ECO:0000256" key="3">
    <source>
        <dbReference type="ARBA" id="ARBA00022777"/>
    </source>
</evidence>
<dbReference type="InterPro" id="IPR036129">
    <property type="entry name" value="Glycerate_kinase_sf"/>
</dbReference>
<evidence type="ECO:0000256" key="1">
    <source>
        <dbReference type="ARBA" id="ARBA00006284"/>
    </source>
</evidence>
<gene>
    <name evidence="5" type="primary">glxK</name>
    <name evidence="5" type="ORF">HMPREF0298_1341</name>
</gene>
<comment type="similarity">
    <text evidence="1 4">Belongs to the glycerate kinase type-1 family.</text>
</comment>
<protein>
    <submittedName>
        <fullName evidence="5">Glycerate kinase</fullName>
        <ecNumber evidence="5">2.7.1.31</ecNumber>
    </submittedName>
</protein>
<dbReference type="OrthoDB" id="9774290at2"/>
<dbReference type="GO" id="GO:0008887">
    <property type="term" value="F:glycerate kinase activity"/>
    <property type="evidence" value="ECO:0007669"/>
    <property type="project" value="UniProtKB-UniRule"/>
</dbReference>
<evidence type="ECO:0000256" key="2">
    <source>
        <dbReference type="ARBA" id="ARBA00022679"/>
    </source>
</evidence>
<name>C0XSC1_CORLD</name>
<dbReference type="Proteomes" id="UP000006196">
    <property type="component" value="Unassembled WGS sequence"/>
</dbReference>
<dbReference type="Gene3D" id="3.40.50.10350">
    <property type="entry name" value="Glycerate kinase, domain 1"/>
    <property type="match status" value="1"/>
</dbReference>
<dbReference type="Pfam" id="PF02595">
    <property type="entry name" value="Gly_kinase"/>
    <property type="match status" value="1"/>
</dbReference>
<dbReference type="STRING" id="525263.HMPREF0298_1341"/>
<dbReference type="EC" id="2.7.1.31" evidence="5"/>
<dbReference type="PANTHER" id="PTHR21599:SF0">
    <property type="entry name" value="GLYCERATE KINASE"/>
    <property type="match status" value="1"/>
</dbReference>
<dbReference type="eggNOG" id="COG1929">
    <property type="taxonomic scope" value="Bacteria"/>
</dbReference>
<keyword evidence="2 4" id="KW-0808">Transferase</keyword>
<comment type="caution">
    <text evidence="5">The sequence shown here is derived from an EMBL/GenBank/DDBJ whole genome shotgun (WGS) entry which is preliminary data.</text>
</comment>
<keyword evidence="6" id="KW-1185">Reference proteome</keyword>
<evidence type="ECO:0000313" key="6">
    <source>
        <dbReference type="Proteomes" id="UP000006196"/>
    </source>
</evidence>
<dbReference type="PANTHER" id="PTHR21599">
    <property type="entry name" value="GLYCERATE KINASE"/>
    <property type="match status" value="1"/>
</dbReference>
<proteinExistence type="inferred from homology"/>